<keyword evidence="3" id="KW-1185">Reference proteome</keyword>
<accession>A0A8K0SZ37</accession>
<dbReference type="InterPro" id="IPR010730">
    <property type="entry name" value="HET"/>
</dbReference>
<protein>
    <submittedName>
        <fullName evidence="2">Heterokaryon incompatibility protein-domain-containing protein</fullName>
    </submittedName>
</protein>
<dbReference type="PANTHER" id="PTHR33112">
    <property type="entry name" value="DOMAIN PROTEIN, PUTATIVE-RELATED"/>
    <property type="match status" value="1"/>
</dbReference>
<reference evidence="2" key="1">
    <citation type="journal article" date="2021" name="Nat. Commun.">
        <title>Genetic determinants of endophytism in the Arabidopsis root mycobiome.</title>
        <authorList>
            <person name="Mesny F."/>
            <person name="Miyauchi S."/>
            <person name="Thiergart T."/>
            <person name="Pickel B."/>
            <person name="Atanasova L."/>
            <person name="Karlsson M."/>
            <person name="Huettel B."/>
            <person name="Barry K.W."/>
            <person name="Haridas S."/>
            <person name="Chen C."/>
            <person name="Bauer D."/>
            <person name="Andreopoulos W."/>
            <person name="Pangilinan J."/>
            <person name="LaButti K."/>
            <person name="Riley R."/>
            <person name="Lipzen A."/>
            <person name="Clum A."/>
            <person name="Drula E."/>
            <person name="Henrissat B."/>
            <person name="Kohler A."/>
            <person name="Grigoriev I.V."/>
            <person name="Martin F.M."/>
            <person name="Hacquard S."/>
        </authorList>
    </citation>
    <scope>NUCLEOTIDE SEQUENCE</scope>
    <source>
        <strain evidence="2">MPI-CAGE-CH-0235</strain>
    </source>
</reference>
<evidence type="ECO:0000313" key="2">
    <source>
        <dbReference type="EMBL" id="KAH7324569.1"/>
    </source>
</evidence>
<gene>
    <name evidence="2" type="ORF">B0I35DRAFT_424481</name>
</gene>
<dbReference type="Pfam" id="PF06985">
    <property type="entry name" value="HET"/>
    <property type="match status" value="1"/>
</dbReference>
<evidence type="ECO:0000259" key="1">
    <source>
        <dbReference type="Pfam" id="PF06985"/>
    </source>
</evidence>
<sequence>MKPLCEYCSRVPLDPLAMARLADIETWIVGTWSYIQASVCPLCELISFAVHEGYRNGAFESVKYGPDLNQSIKLLWVGASGPGHRGGFHLIGDGIGDVWLCFGSNRPSQCLVDDCRYLQPLIDSHVDILRVRKWIQTCDTTHGASCVATTAHSFTSVYPGLETLRLLDVEQDCLVETQRITQYAALSYIWGGVSNFRLSTANRTQLLLPGSLKRLMSSLPTTLRDALNLTRKLGIRYLWIDALCLLQNVPDDVQRGVRVMDRIYENSWLTIIAACGHNANAGLPGLEPGSRFALKNSVEVTDGVTLGLYIGLDHLVRSSVYNSRAWTFQEDVLSRRALYFVDQKVFFRCRLAEYSEVYLDHPRTEQLRITYTSMLPDAALLTDPINDYAIMLLYYTKRLLTNEGDVLMAMAGIIRRVSEMVKYRFFQGLPPAALDAFITFQGSMLRRRRGFPSYSWVGWRGCIDCIDLGDANSWLAYKTWIIWYKRSASGVTNLVWDIAANESFPVHDQNHVGYRQRRPFHSFVPLGISTVRTAPTEQLDPPPIAMDYPLLQFWTLALWLKLSSVDAFSATCSVCGQNGAIGGELFLDGFEESTFFSETQPLEFVILSYLENTDDRFYAMLVEWADGVAERRGMGWIPVSMTQYSFYPGPQWKEILLA</sequence>
<comment type="caution">
    <text evidence="2">The sequence shown here is derived from an EMBL/GenBank/DDBJ whole genome shotgun (WGS) entry which is preliminary data.</text>
</comment>
<dbReference type="Proteomes" id="UP000813444">
    <property type="component" value="Unassembled WGS sequence"/>
</dbReference>
<dbReference type="EMBL" id="JAGPNK010000003">
    <property type="protein sequence ID" value="KAH7324569.1"/>
    <property type="molecule type" value="Genomic_DNA"/>
</dbReference>
<dbReference type="AlphaFoldDB" id="A0A8K0SZ37"/>
<dbReference type="PANTHER" id="PTHR33112:SF12">
    <property type="entry name" value="HETEROKARYON INCOMPATIBILITY DOMAIN-CONTAINING PROTEIN"/>
    <property type="match status" value="1"/>
</dbReference>
<organism evidence="2 3">
    <name type="scientific">Stachybotrys elegans</name>
    <dbReference type="NCBI Taxonomy" id="80388"/>
    <lineage>
        <taxon>Eukaryota</taxon>
        <taxon>Fungi</taxon>
        <taxon>Dikarya</taxon>
        <taxon>Ascomycota</taxon>
        <taxon>Pezizomycotina</taxon>
        <taxon>Sordariomycetes</taxon>
        <taxon>Hypocreomycetidae</taxon>
        <taxon>Hypocreales</taxon>
        <taxon>Stachybotryaceae</taxon>
        <taxon>Stachybotrys</taxon>
    </lineage>
</organism>
<feature type="domain" description="Heterokaryon incompatibility" evidence="1">
    <location>
        <begin position="183"/>
        <end position="330"/>
    </location>
</feature>
<dbReference type="OrthoDB" id="2958217at2759"/>
<evidence type="ECO:0000313" key="3">
    <source>
        <dbReference type="Proteomes" id="UP000813444"/>
    </source>
</evidence>
<proteinExistence type="predicted"/>
<name>A0A8K0SZ37_9HYPO</name>